<dbReference type="AlphaFoldDB" id="A0A8W8L1Y2"/>
<protein>
    <recommendedName>
        <fullName evidence="2">C2 domain-containing protein</fullName>
    </recommendedName>
</protein>
<dbReference type="Gene3D" id="2.60.40.150">
    <property type="entry name" value="C2 domain"/>
    <property type="match status" value="1"/>
</dbReference>
<keyword evidence="4" id="KW-1185">Reference proteome</keyword>
<keyword evidence="1" id="KW-0732">Signal</keyword>
<evidence type="ECO:0000313" key="4">
    <source>
        <dbReference type="Proteomes" id="UP000005408"/>
    </source>
</evidence>
<dbReference type="GO" id="GO:0005886">
    <property type="term" value="C:plasma membrane"/>
    <property type="evidence" value="ECO:0007669"/>
    <property type="project" value="TreeGrafter"/>
</dbReference>
<dbReference type="OMA" id="PCFENTT"/>
<dbReference type="SUPFAM" id="SSF49562">
    <property type="entry name" value="C2 domain (Calcium/lipid-binding domain, CaLB)"/>
    <property type="match status" value="1"/>
</dbReference>
<evidence type="ECO:0000313" key="3">
    <source>
        <dbReference type="EnsemblMetazoa" id="G26305.1:cds"/>
    </source>
</evidence>
<evidence type="ECO:0000256" key="1">
    <source>
        <dbReference type="SAM" id="SignalP"/>
    </source>
</evidence>
<dbReference type="GO" id="GO:0006887">
    <property type="term" value="P:exocytosis"/>
    <property type="evidence" value="ECO:0007669"/>
    <property type="project" value="TreeGrafter"/>
</dbReference>
<dbReference type="GO" id="GO:0042043">
    <property type="term" value="F:neurexin family protein binding"/>
    <property type="evidence" value="ECO:0007669"/>
    <property type="project" value="TreeGrafter"/>
</dbReference>
<sequence>MTMDWCLELLLWNYTGSGTVGDPGYYMTSFTNTIWQPMTSKLPLYESELFYREKNEDYEDGQESCCISQFEEEIWSKDEICCNDEIRSRGDVLSSFDDVLSEEVAVKDCFVSENKDPETPEKEDSNGCAVCLGLNYNNDSESLDVTIMECRELPKVHVSLKKQKLNPYVKSYLTTANIKYGKKKTRTMPGSTNPKFYEKFRYYISHSRLRDLMLIVAAWHHSKFGRNFCIGQTTIQLKDFCFGEPFQRWYKLEHKE</sequence>
<dbReference type="EnsemblMetazoa" id="G26305.1">
    <property type="protein sequence ID" value="G26305.1:cds"/>
    <property type="gene ID" value="G26305"/>
</dbReference>
<evidence type="ECO:0000259" key="2">
    <source>
        <dbReference type="PROSITE" id="PS50004"/>
    </source>
</evidence>
<organism evidence="3 4">
    <name type="scientific">Magallana gigas</name>
    <name type="common">Pacific oyster</name>
    <name type="synonym">Crassostrea gigas</name>
    <dbReference type="NCBI Taxonomy" id="29159"/>
    <lineage>
        <taxon>Eukaryota</taxon>
        <taxon>Metazoa</taxon>
        <taxon>Spiralia</taxon>
        <taxon>Lophotrochozoa</taxon>
        <taxon>Mollusca</taxon>
        <taxon>Bivalvia</taxon>
        <taxon>Autobranchia</taxon>
        <taxon>Pteriomorphia</taxon>
        <taxon>Ostreida</taxon>
        <taxon>Ostreoidea</taxon>
        <taxon>Ostreidae</taxon>
        <taxon>Magallana</taxon>
    </lineage>
</organism>
<feature type="domain" description="C2" evidence="2">
    <location>
        <begin position="126"/>
        <end position="250"/>
    </location>
</feature>
<name>A0A8W8L1Y2_MAGGI</name>
<dbReference type="Pfam" id="PF00168">
    <property type="entry name" value="C2"/>
    <property type="match status" value="1"/>
</dbReference>
<dbReference type="GO" id="GO:0070382">
    <property type="term" value="C:exocytic vesicle"/>
    <property type="evidence" value="ECO:0007669"/>
    <property type="project" value="TreeGrafter"/>
</dbReference>
<reference evidence="3" key="1">
    <citation type="submission" date="2022-08" db="UniProtKB">
        <authorList>
            <consortium name="EnsemblMetazoa"/>
        </authorList>
    </citation>
    <scope>IDENTIFICATION</scope>
    <source>
        <strain evidence="3">05x7-T-G4-1.051#20</strain>
    </source>
</reference>
<dbReference type="OrthoDB" id="195679at2759"/>
<dbReference type="PROSITE" id="PS50004">
    <property type="entry name" value="C2"/>
    <property type="match status" value="1"/>
</dbReference>
<dbReference type="SMART" id="SM00239">
    <property type="entry name" value="C2"/>
    <property type="match status" value="1"/>
</dbReference>
<dbReference type="Proteomes" id="UP000005408">
    <property type="component" value="Unassembled WGS sequence"/>
</dbReference>
<feature type="chain" id="PRO_5036455745" description="C2 domain-containing protein" evidence="1">
    <location>
        <begin position="22"/>
        <end position="256"/>
    </location>
</feature>
<accession>A0A8W8L1Y2</accession>
<dbReference type="PANTHER" id="PTHR45716">
    <property type="entry name" value="BITESIZE, ISOFORM I"/>
    <property type="match status" value="1"/>
</dbReference>
<dbReference type="InterPro" id="IPR035892">
    <property type="entry name" value="C2_domain_sf"/>
</dbReference>
<feature type="signal peptide" evidence="1">
    <location>
        <begin position="1"/>
        <end position="21"/>
    </location>
</feature>
<dbReference type="InterPro" id="IPR000008">
    <property type="entry name" value="C2_dom"/>
</dbReference>
<proteinExistence type="predicted"/>
<dbReference type="PANTHER" id="PTHR45716:SF2">
    <property type="entry name" value="BITESIZE, ISOFORM I"/>
    <property type="match status" value="1"/>
</dbReference>